<name>A0A6G6AL40_ECOLX</name>
<geneLocation type="plasmid" evidence="1">
    <name>p4M18F</name>
</geneLocation>
<dbReference type="AlphaFoldDB" id="A0A6G6AL40"/>
<dbReference type="EMBL" id="MN256759">
    <property type="protein sequence ID" value="QID23425.1"/>
    <property type="molecule type" value="Genomic_DNA"/>
</dbReference>
<accession>A0A6G6AL40</accession>
<evidence type="ECO:0000313" key="3">
    <source>
        <dbReference type="EMBL" id="QID23425.1"/>
    </source>
</evidence>
<reference evidence="1" key="1">
    <citation type="submission" date="2019-08" db="EMBL/GenBank/DDBJ databases">
        <authorList>
            <person name="Yao H."/>
        </authorList>
    </citation>
    <scope>NUCLEOTIDE SEQUENCE</scope>
    <source>
        <strain evidence="1">4M18F</strain>
        <strain evidence="2">4M8F</strain>
        <strain evidence="3">4M9F</strain>
        <plasmid evidence="1">p4M18F</plasmid>
        <plasmid evidence="2">p4M8F</plasmid>
        <plasmid evidence="3">p4M9F</plasmid>
    </source>
</reference>
<proteinExistence type="predicted"/>
<geneLocation type="plasmid" evidence="2">
    <name>p4M8F</name>
</geneLocation>
<evidence type="ECO:0000313" key="2">
    <source>
        <dbReference type="EMBL" id="QID22966.1"/>
    </source>
</evidence>
<sequence length="143" mass="15607">MSAQGLAINGDELAIGAVMNRLHPVREAAVKFGRVETGDDACDGVMDGNVIWKQALTLKPRDVGIAKLFDIFPTFASGDNRAERKEQDVKKWIAHLGGLARIAQLTKMLAEPVDFHDDTPAKGSIRSHPDPLVKSLELLKKHS</sequence>
<organism evidence="1">
    <name type="scientific">Escherichia coli</name>
    <dbReference type="NCBI Taxonomy" id="562"/>
    <lineage>
        <taxon>Bacteria</taxon>
        <taxon>Pseudomonadati</taxon>
        <taxon>Pseudomonadota</taxon>
        <taxon>Gammaproteobacteria</taxon>
        <taxon>Enterobacterales</taxon>
        <taxon>Enterobacteriaceae</taxon>
        <taxon>Escherichia</taxon>
    </lineage>
</organism>
<geneLocation type="plasmid" evidence="3">
    <name>p4M9F</name>
</geneLocation>
<protein>
    <submittedName>
        <fullName evidence="1">Uncharacterized protein</fullName>
    </submittedName>
</protein>
<keyword evidence="1" id="KW-0614">Plasmid</keyword>
<evidence type="ECO:0000313" key="1">
    <source>
        <dbReference type="EMBL" id="QID22468.1"/>
    </source>
</evidence>
<dbReference type="EMBL" id="MN256757">
    <property type="protein sequence ID" value="QID22468.1"/>
    <property type="molecule type" value="Genomic_DNA"/>
</dbReference>
<dbReference type="EMBL" id="MN256758">
    <property type="protein sequence ID" value="QID22966.1"/>
    <property type="molecule type" value="Genomic_DNA"/>
</dbReference>